<feature type="non-terminal residue" evidence="2">
    <location>
        <position position="99"/>
    </location>
</feature>
<feature type="region of interest" description="Disordered" evidence="1">
    <location>
        <begin position="1"/>
        <end position="30"/>
    </location>
</feature>
<dbReference type="AlphaFoldDB" id="A0A699X635"/>
<dbReference type="EMBL" id="BKCJ011799993">
    <property type="protein sequence ID" value="GFD53920.1"/>
    <property type="molecule type" value="Genomic_DNA"/>
</dbReference>
<feature type="non-terminal residue" evidence="2">
    <location>
        <position position="1"/>
    </location>
</feature>
<sequence>TVQPIKTSIAAATPAPASPKSNSSGKRRNRKACFVCKSVDHLIKDYDYHTKKMAQPTLRNYAHRGNHKQYASLPHQKPQKHMVPTAVLTQSKPVFNTAV</sequence>
<protein>
    <submittedName>
        <fullName evidence="2">Uncharacterized protein</fullName>
    </submittedName>
</protein>
<comment type="caution">
    <text evidence="2">The sequence shown here is derived from an EMBL/GenBank/DDBJ whole genome shotgun (WGS) entry which is preliminary data.</text>
</comment>
<proteinExistence type="predicted"/>
<evidence type="ECO:0000256" key="1">
    <source>
        <dbReference type="SAM" id="MobiDB-lite"/>
    </source>
</evidence>
<evidence type="ECO:0000313" key="2">
    <source>
        <dbReference type="EMBL" id="GFD53920.1"/>
    </source>
</evidence>
<accession>A0A699X635</accession>
<feature type="compositionally biased region" description="Low complexity" evidence="1">
    <location>
        <begin position="1"/>
        <end position="24"/>
    </location>
</feature>
<gene>
    <name evidence="2" type="ORF">Tci_925889</name>
</gene>
<name>A0A699X635_TANCI</name>
<organism evidence="2">
    <name type="scientific">Tanacetum cinerariifolium</name>
    <name type="common">Dalmatian daisy</name>
    <name type="synonym">Chrysanthemum cinerariifolium</name>
    <dbReference type="NCBI Taxonomy" id="118510"/>
    <lineage>
        <taxon>Eukaryota</taxon>
        <taxon>Viridiplantae</taxon>
        <taxon>Streptophyta</taxon>
        <taxon>Embryophyta</taxon>
        <taxon>Tracheophyta</taxon>
        <taxon>Spermatophyta</taxon>
        <taxon>Magnoliopsida</taxon>
        <taxon>eudicotyledons</taxon>
        <taxon>Gunneridae</taxon>
        <taxon>Pentapetalae</taxon>
        <taxon>asterids</taxon>
        <taxon>campanulids</taxon>
        <taxon>Asterales</taxon>
        <taxon>Asteraceae</taxon>
        <taxon>Asteroideae</taxon>
        <taxon>Anthemideae</taxon>
        <taxon>Anthemidinae</taxon>
        <taxon>Tanacetum</taxon>
    </lineage>
</organism>
<reference evidence="2" key="1">
    <citation type="journal article" date="2019" name="Sci. Rep.">
        <title>Draft genome of Tanacetum cinerariifolium, the natural source of mosquito coil.</title>
        <authorList>
            <person name="Yamashiro T."/>
            <person name="Shiraishi A."/>
            <person name="Satake H."/>
            <person name="Nakayama K."/>
        </authorList>
    </citation>
    <scope>NUCLEOTIDE SEQUENCE</scope>
</reference>